<dbReference type="InterPro" id="IPR001841">
    <property type="entry name" value="Znf_RING"/>
</dbReference>
<accession>A0AA36AQD7</accession>
<evidence type="ECO:0000256" key="5">
    <source>
        <dbReference type="PROSITE-ProRule" id="PRU00023"/>
    </source>
</evidence>
<dbReference type="PANTHER" id="PTHR24189">
    <property type="entry name" value="MYOTROPHIN"/>
    <property type="match status" value="1"/>
</dbReference>
<feature type="repeat" description="ANK" evidence="5">
    <location>
        <begin position="345"/>
        <end position="377"/>
    </location>
</feature>
<gene>
    <name evidence="8" type="ORF">OCTVUL_1B020672</name>
</gene>
<dbReference type="GO" id="GO:0008270">
    <property type="term" value="F:zinc ion binding"/>
    <property type="evidence" value="ECO:0007669"/>
    <property type="project" value="UniProtKB-KW"/>
</dbReference>
<dbReference type="SUPFAM" id="SSF57850">
    <property type="entry name" value="RING/U-box"/>
    <property type="match status" value="1"/>
</dbReference>
<feature type="repeat" description="ANK" evidence="5">
    <location>
        <begin position="311"/>
        <end position="333"/>
    </location>
</feature>
<dbReference type="InterPro" id="IPR013083">
    <property type="entry name" value="Znf_RING/FYVE/PHD"/>
</dbReference>
<sequence length="634" mass="71364">MKCLILLRRKKIVEILRTTNFSLQVDDSTIHNQVILLVYVRFNHEDDIREEMLFIKSFFETTNGEDIFNEVMQYFNDKNIPSTNLINTASYGAAAMTGKVKGFVSRMKSVAPHILNICCIIHRQHVVAENIGGHMENALNTSIHTNNIVKSNSVKMKILKDFKTLLLHTEIHQRYGELGRTPLMLVCIKGADRRILETLIDAGGEVGAKDCEGCTALHLAVYWHRLQAMELLIARGSNVNEKNNFGCTPLHLATEWTDGVKALRKQSAVKVNARSNDGHTPLHWACSRGYLHTVELLLGHNGIDANVVDNNGDTPLHMAVQKRNYKVVTLLLNQDSVNLEIVNKEYRTPLLEAVSDGHLGIMQRLIARGANVNVVDHGGNNCLHLALKRENNFHSEVEHMTMLDQYLKDLKLGKKQRYSGVVVACYLAHHGANFYCKNKSGRTPLDLIKKENLKKMLKTLFSPHHGGGRRMDQALKGPIRCVFCEDEVATETFFPCKHLSLCKKCCLPKIPKRCPMCRQNITSKNSLVGPNSSNMEVQMVAGPVGSPELKEKDLLRVAKRLGRDWWQVAIVLGVDTTKLKIDDESIDAVKQGYLMLYEWFRNCDPETRTHATLRAALEEAECVAAMECLSLDAK</sequence>
<dbReference type="CDD" id="cd01670">
    <property type="entry name" value="Death"/>
    <property type="match status" value="1"/>
</dbReference>
<feature type="repeat" description="ANK" evidence="5">
    <location>
        <begin position="178"/>
        <end position="211"/>
    </location>
</feature>
<keyword evidence="9" id="KW-1185">Reference proteome</keyword>
<keyword evidence="3" id="KW-0862">Zinc</keyword>
<dbReference type="SMART" id="SM00248">
    <property type="entry name" value="ANK"/>
    <property type="match status" value="7"/>
</dbReference>
<protein>
    <submittedName>
        <fullName evidence="8">E3 ubiquitin-protein ligase MIB2-like isoform X1</fullName>
    </submittedName>
</protein>
<dbReference type="SUPFAM" id="SSF48403">
    <property type="entry name" value="Ankyrin repeat"/>
    <property type="match status" value="1"/>
</dbReference>
<keyword evidence="2 6" id="KW-0863">Zinc-finger</keyword>
<dbReference type="PANTHER" id="PTHR24189:SF50">
    <property type="entry name" value="ANKYRIN REPEAT AND SOCS BOX PROTEIN 2"/>
    <property type="match status" value="1"/>
</dbReference>
<dbReference type="EMBL" id="OX597815">
    <property type="protein sequence ID" value="CAI9718877.1"/>
    <property type="molecule type" value="Genomic_DNA"/>
</dbReference>
<dbReference type="PROSITE" id="PS50297">
    <property type="entry name" value="ANK_REP_REGION"/>
    <property type="match status" value="5"/>
</dbReference>
<name>A0AA36AQD7_OCTVU</name>
<evidence type="ECO:0000313" key="9">
    <source>
        <dbReference type="Proteomes" id="UP001162480"/>
    </source>
</evidence>
<keyword evidence="1" id="KW-0677">Repeat</keyword>
<organism evidence="8 9">
    <name type="scientific">Octopus vulgaris</name>
    <name type="common">Common octopus</name>
    <dbReference type="NCBI Taxonomy" id="6645"/>
    <lineage>
        <taxon>Eukaryota</taxon>
        <taxon>Metazoa</taxon>
        <taxon>Spiralia</taxon>
        <taxon>Lophotrochozoa</taxon>
        <taxon>Mollusca</taxon>
        <taxon>Cephalopoda</taxon>
        <taxon>Coleoidea</taxon>
        <taxon>Octopodiformes</taxon>
        <taxon>Octopoda</taxon>
        <taxon>Incirrata</taxon>
        <taxon>Octopodidae</taxon>
        <taxon>Octopus</taxon>
    </lineage>
</organism>
<keyword evidence="2 6" id="KW-0479">Metal-binding</keyword>
<evidence type="ECO:0000313" key="8">
    <source>
        <dbReference type="EMBL" id="CAI9718877.1"/>
    </source>
</evidence>
<feature type="domain" description="RING-type" evidence="7">
    <location>
        <begin position="481"/>
        <end position="518"/>
    </location>
</feature>
<dbReference type="PROSITE" id="PS50089">
    <property type="entry name" value="ZF_RING_2"/>
    <property type="match status" value="1"/>
</dbReference>
<evidence type="ECO:0000256" key="4">
    <source>
        <dbReference type="ARBA" id="ARBA00023043"/>
    </source>
</evidence>
<dbReference type="Gene3D" id="3.30.40.10">
    <property type="entry name" value="Zinc/RING finger domain, C3HC4 (zinc finger)"/>
    <property type="match status" value="1"/>
</dbReference>
<feature type="repeat" description="ANK" evidence="5">
    <location>
        <begin position="212"/>
        <end position="244"/>
    </location>
</feature>
<reference evidence="8" key="1">
    <citation type="submission" date="2023-08" db="EMBL/GenBank/DDBJ databases">
        <authorList>
            <person name="Alioto T."/>
            <person name="Alioto T."/>
            <person name="Gomez Garrido J."/>
        </authorList>
    </citation>
    <scope>NUCLEOTIDE SEQUENCE</scope>
</reference>
<dbReference type="Pfam" id="PF12796">
    <property type="entry name" value="Ank_2"/>
    <property type="match status" value="2"/>
</dbReference>
<evidence type="ECO:0000256" key="1">
    <source>
        <dbReference type="ARBA" id="ARBA00022737"/>
    </source>
</evidence>
<dbReference type="AlphaFoldDB" id="A0AA36AQD7"/>
<dbReference type="InterPro" id="IPR050745">
    <property type="entry name" value="Multifunctional_regulatory"/>
</dbReference>
<dbReference type="PRINTS" id="PR01415">
    <property type="entry name" value="ANKYRIN"/>
</dbReference>
<dbReference type="InterPro" id="IPR011029">
    <property type="entry name" value="DEATH-like_dom_sf"/>
</dbReference>
<proteinExistence type="predicted"/>
<dbReference type="InterPro" id="IPR036770">
    <property type="entry name" value="Ankyrin_rpt-contain_sf"/>
</dbReference>
<dbReference type="PROSITE" id="PS50088">
    <property type="entry name" value="ANK_REPEAT"/>
    <property type="match status" value="5"/>
</dbReference>
<dbReference type="Gene3D" id="1.10.533.10">
    <property type="entry name" value="Death Domain, Fas"/>
    <property type="match status" value="1"/>
</dbReference>
<dbReference type="Proteomes" id="UP001162480">
    <property type="component" value="Chromosome 2"/>
</dbReference>
<dbReference type="Pfam" id="PF13920">
    <property type="entry name" value="zf-C3HC4_3"/>
    <property type="match status" value="1"/>
</dbReference>
<feature type="repeat" description="ANK" evidence="5">
    <location>
        <begin position="277"/>
        <end position="310"/>
    </location>
</feature>
<keyword evidence="4 5" id="KW-0040">ANK repeat</keyword>
<dbReference type="SUPFAM" id="SSF47986">
    <property type="entry name" value="DEATH domain"/>
    <property type="match status" value="1"/>
</dbReference>
<dbReference type="Pfam" id="PF13637">
    <property type="entry name" value="Ank_4"/>
    <property type="match status" value="1"/>
</dbReference>
<dbReference type="Gene3D" id="1.25.40.20">
    <property type="entry name" value="Ankyrin repeat-containing domain"/>
    <property type="match status" value="4"/>
</dbReference>
<evidence type="ECO:0000256" key="6">
    <source>
        <dbReference type="PROSITE-ProRule" id="PRU00175"/>
    </source>
</evidence>
<evidence type="ECO:0000259" key="7">
    <source>
        <dbReference type="PROSITE" id="PS50089"/>
    </source>
</evidence>
<dbReference type="InterPro" id="IPR002110">
    <property type="entry name" value="Ankyrin_rpt"/>
</dbReference>
<evidence type="ECO:0000256" key="2">
    <source>
        <dbReference type="ARBA" id="ARBA00022771"/>
    </source>
</evidence>
<evidence type="ECO:0000256" key="3">
    <source>
        <dbReference type="ARBA" id="ARBA00022833"/>
    </source>
</evidence>